<dbReference type="EMBL" id="VJMI01016251">
    <property type="protein sequence ID" value="KAF0720805.1"/>
    <property type="molecule type" value="Genomic_DNA"/>
</dbReference>
<dbReference type="AlphaFoldDB" id="A0A6A5A593"/>
<feature type="compositionally biased region" description="Pro residues" evidence="1">
    <location>
        <begin position="66"/>
        <end position="76"/>
    </location>
</feature>
<gene>
    <name evidence="2" type="ORF">AaE_010272</name>
</gene>
<protein>
    <submittedName>
        <fullName evidence="2">Uncharacterized protein</fullName>
    </submittedName>
</protein>
<feature type="region of interest" description="Disordered" evidence="1">
    <location>
        <begin position="444"/>
        <end position="539"/>
    </location>
</feature>
<name>A0A6A5A593_APHAT</name>
<feature type="region of interest" description="Disordered" evidence="1">
    <location>
        <begin position="15"/>
        <end position="76"/>
    </location>
</feature>
<dbReference type="Proteomes" id="UP000469452">
    <property type="component" value="Unassembled WGS sequence"/>
</dbReference>
<evidence type="ECO:0000313" key="2">
    <source>
        <dbReference type="EMBL" id="KAF0720805.1"/>
    </source>
</evidence>
<reference evidence="2 3" key="1">
    <citation type="submission" date="2019-06" db="EMBL/GenBank/DDBJ databases">
        <title>Genomics analysis of Aphanomyces spp. identifies a new class of oomycete effector associated with host adaptation.</title>
        <authorList>
            <person name="Gaulin E."/>
        </authorList>
    </citation>
    <scope>NUCLEOTIDE SEQUENCE [LARGE SCALE GENOMIC DNA]</scope>
    <source>
        <strain evidence="2 3">E</strain>
    </source>
</reference>
<feature type="non-terminal residue" evidence="2">
    <location>
        <position position="539"/>
    </location>
</feature>
<accession>A0A6A5A593</accession>
<evidence type="ECO:0000256" key="1">
    <source>
        <dbReference type="SAM" id="MobiDB-lite"/>
    </source>
</evidence>
<dbReference type="VEuPathDB" id="FungiDB:H257_07383"/>
<dbReference type="VEuPathDB" id="FungiDB:H257_05838"/>
<sequence>MSPMVPGLTCLDFALPPTAAPPDDADVAAHPSTGGDWPPPGPQRLRARASEPTCLPGPVAPSRTTPLPPSMPPTPSSLPVEFEDGNFDLPVASSDLEFPPISNRDLGNSEFNQPIGNFDVGRPQPIGDQNAGIIPGISPLANATEVQPTPPVLSGPAASSGASRSSLDYTKVIRGFSAAAKQHTKAAFVPPPADAIEAILFELTKPKKDRVDILAKINLARPYTPKVATARFTVDTGDALANQSHEAIMSSLFASTQTDTVKSLLSEFVQVTRLGRGGIMVSVTSSNARKALGGQYLSIMGKKYIIPVHEEHPLDSLCFMDITGIRDNFDATQFYRKLTQLGVDVVYHSHRAVIPGTGCHTNTWRVYFADAAIPVQLQINGEPVNQIKYQRFYYRVYFKGTKGTAFHSVNGVSTHCVDIEAKRQREETDDSDIADTNTTTLSGLLHTTVAAPKKAKKGTNATQSRENTVTTESNNSDTVPSPRPFQSSLQRSIRPEESSHSSRSAPSKHVRVFEDDGEVDMDAEDTFTDTHMSMEVDTM</sequence>
<evidence type="ECO:0000313" key="3">
    <source>
        <dbReference type="Proteomes" id="UP000469452"/>
    </source>
</evidence>
<comment type="caution">
    <text evidence="2">The sequence shown here is derived from an EMBL/GenBank/DDBJ whole genome shotgun (WGS) entry which is preliminary data.</text>
</comment>
<proteinExistence type="predicted"/>
<organism evidence="2 3">
    <name type="scientific">Aphanomyces astaci</name>
    <name type="common">Crayfish plague agent</name>
    <dbReference type="NCBI Taxonomy" id="112090"/>
    <lineage>
        <taxon>Eukaryota</taxon>
        <taxon>Sar</taxon>
        <taxon>Stramenopiles</taxon>
        <taxon>Oomycota</taxon>
        <taxon>Saprolegniomycetes</taxon>
        <taxon>Saprolegniales</taxon>
        <taxon>Verrucalvaceae</taxon>
        <taxon>Aphanomyces</taxon>
    </lineage>
</organism>
<feature type="compositionally biased region" description="Acidic residues" evidence="1">
    <location>
        <begin position="515"/>
        <end position="527"/>
    </location>
</feature>
<feature type="compositionally biased region" description="Polar residues" evidence="1">
    <location>
        <begin position="459"/>
        <end position="490"/>
    </location>
</feature>